<dbReference type="EC" id="2.7.1.158" evidence="1"/>
<evidence type="ECO:0000256" key="2">
    <source>
        <dbReference type="SAM" id="Phobius"/>
    </source>
</evidence>
<dbReference type="GO" id="GO:0005524">
    <property type="term" value="F:ATP binding"/>
    <property type="evidence" value="ECO:0007669"/>
    <property type="project" value="UniProtKB-KW"/>
</dbReference>
<keyword evidence="1" id="KW-0808">Transferase</keyword>
<dbReference type="Proteomes" id="UP000492821">
    <property type="component" value="Unassembled WGS sequence"/>
</dbReference>
<accession>A0A7E4V5C9</accession>
<sequence>MVAGVPKMKFTVSPKPPIGSTAEANSSFSKLPIATKSLNQPQRSPNAKLPWLRCNQKIKSFEELTVANAVGWRSALPGTDVEIAMQENIRCVAALQMPDATCIPQRGELSDALGPTITVELKPKQGFFQMHEGVDVPFCNNCVMQIQKVNSAGTFYIVGLLFAGVFNSVVYITQHAELRKAASGLCKGKLAIETSPTISRVTVFSTA</sequence>
<keyword evidence="2" id="KW-1133">Transmembrane helix</keyword>
<comment type="catalytic activity">
    <reaction evidence="1">
        <text>1D-myo-inositol 1,3,4,5,6-pentakisphosphate + ATP = 1D-myo-inositol hexakisphosphate + ADP + H(+)</text>
        <dbReference type="Rhea" id="RHEA:20313"/>
        <dbReference type="ChEBI" id="CHEBI:15378"/>
        <dbReference type="ChEBI" id="CHEBI:30616"/>
        <dbReference type="ChEBI" id="CHEBI:57733"/>
        <dbReference type="ChEBI" id="CHEBI:58130"/>
        <dbReference type="ChEBI" id="CHEBI:456216"/>
        <dbReference type="EC" id="2.7.1.158"/>
    </reaction>
</comment>
<dbReference type="InterPro" id="IPR009286">
    <property type="entry name" value="Ins_P5_2-kin"/>
</dbReference>
<reference evidence="4" key="2">
    <citation type="submission" date="2020-10" db="UniProtKB">
        <authorList>
            <consortium name="WormBaseParasite"/>
        </authorList>
    </citation>
    <scope>IDENTIFICATION</scope>
</reference>
<name>A0A7E4V5C9_PANRE</name>
<proteinExistence type="predicted"/>
<keyword evidence="1" id="KW-0418">Kinase</keyword>
<dbReference type="GO" id="GO:0035299">
    <property type="term" value="F:inositol-1,3,4,5,6-pentakisphosphate 2-kinase activity"/>
    <property type="evidence" value="ECO:0007669"/>
    <property type="project" value="UniProtKB-EC"/>
</dbReference>
<feature type="transmembrane region" description="Helical" evidence="2">
    <location>
        <begin position="153"/>
        <end position="173"/>
    </location>
</feature>
<evidence type="ECO:0000313" key="3">
    <source>
        <dbReference type="Proteomes" id="UP000492821"/>
    </source>
</evidence>
<evidence type="ECO:0000313" key="4">
    <source>
        <dbReference type="WBParaSite" id="Pan_g16299.t1"/>
    </source>
</evidence>
<keyword evidence="2" id="KW-0472">Membrane</keyword>
<dbReference type="AlphaFoldDB" id="A0A7E4V5C9"/>
<organism evidence="3 4">
    <name type="scientific">Panagrellus redivivus</name>
    <name type="common">Microworm</name>
    <dbReference type="NCBI Taxonomy" id="6233"/>
    <lineage>
        <taxon>Eukaryota</taxon>
        <taxon>Metazoa</taxon>
        <taxon>Ecdysozoa</taxon>
        <taxon>Nematoda</taxon>
        <taxon>Chromadorea</taxon>
        <taxon>Rhabditida</taxon>
        <taxon>Tylenchina</taxon>
        <taxon>Panagrolaimomorpha</taxon>
        <taxon>Panagrolaimoidea</taxon>
        <taxon>Panagrolaimidae</taxon>
        <taxon>Panagrellus</taxon>
    </lineage>
</organism>
<keyword evidence="1" id="KW-0547">Nucleotide-binding</keyword>
<dbReference type="Pfam" id="PF06090">
    <property type="entry name" value="Ins_P5_2-kin"/>
    <property type="match status" value="1"/>
</dbReference>
<reference evidence="3" key="1">
    <citation type="journal article" date="2013" name="Genetics">
        <title>The draft genome and transcriptome of Panagrellus redivivus are shaped by the harsh demands of a free-living lifestyle.</title>
        <authorList>
            <person name="Srinivasan J."/>
            <person name="Dillman A.R."/>
            <person name="Macchietto M.G."/>
            <person name="Heikkinen L."/>
            <person name="Lakso M."/>
            <person name="Fracchia K.M."/>
            <person name="Antoshechkin I."/>
            <person name="Mortazavi A."/>
            <person name="Wong G."/>
            <person name="Sternberg P.W."/>
        </authorList>
    </citation>
    <scope>NUCLEOTIDE SEQUENCE [LARGE SCALE GENOMIC DNA]</scope>
    <source>
        <strain evidence="3">MT8872</strain>
    </source>
</reference>
<keyword evidence="1" id="KW-0067">ATP-binding</keyword>
<protein>
    <recommendedName>
        <fullName evidence="1">Inositol-pentakisphosphate 2-kinase</fullName>
        <ecNumber evidence="1">2.7.1.158</ecNumber>
    </recommendedName>
</protein>
<evidence type="ECO:0000256" key="1">
    <source>
        <dbReference type="RuleBase" id="RU364126"/>
    </source>
</evidence>
<keyword evidence="3" id="KW-1185">Reference proteome</keyword>
<comment type="function">
    <text evidence="1">Phosphorylates Ins(1,3,4,5,6)P5 at position 2 to form Ins(1,2,3,4,5,6)P6 (InsP6 or phytate).</text>
</comment>
<comment type="domain">
    <text evidence="1">The EXKPK motif is conserved in inositol-pentakisphosphate 2-kinases of both family 1 and 2.</text>
</comment>
<dbReference type="WBParaSite" id="Pan_g16299.t1">
    <property type="protein sequence ID" value="Pan_g16299.t1"/>
    <property type="gene ID" value="Pan_g16299"/>
</dbReference>
<keyword evidence="2" id="KW-0812">Transmembrane</keyword>